<feature type="transmembrane region" description="Helical" evidence="2">
    <location>
        <begin position="161"/>
        <end position="184"/>
    </location>
</feature>
<evidence type="ECO:0000313" key="4">
    <source>
        <dbReference type="EMBL" id="MBB6037454.1"/>
    </source>
</evidence>
<name>A0A841FNN5_9ACTN</name>
<feature type="domain" description="Pyrrolo-quinoline quinone repeat" evidence="3">
    <location>
        <begin position="243"/>
        <end position="455"/>
    </location>
</feature>
<gene>
    <name evidence="4" type="ORF">HNR73_005330</name>
</gene>
<feature type="compositionally biased region" description="Polar residues" evidence="1">
    <location>
        <begin position="1"/>
        <end position="11"/>
    </location>
</feature>
<evidence type="ECO:0000259" key="3">
    <source>
        <dbReference type="Pfam" id="PF13360"/>
    </source>
</evidence>
<feature type="transmembrane region" description="Helical" evidence="2">
    <location>
        <begin position="63"/>
        <end position="84"/>
    </location>
</feature>
<evidence type="ECO:0000313" key="5">
    <source>
        <dbReference type="Proteomes" id="UP000548476"/>
    </source>
</evidence>
<dbReference type="PANTHER" id="PTHR34512:SF30">
    <property type="entry name" value="OUTER MEMBRANE PROTEIN ASSEMBLY FACTOR BAMB"/>
    <property type="match status" value="1"/>
</dbReference>
<keyword evidence="2" id="KW-0472">Membrane</keyword>
<accession>A0A841FNN5</accession>
<proteinExistence type="predicted"/>
<dbReference type="Pfam" id="PF13360">
    <property type="entry name" value="PQQ_2"/>
    <property type="match status" value="1"/>
</dbReference>
<keyword evidence="2" id="KW-1133">Transmembrane helix</keyword>
<dbReference type="EMBL" id="JACHGT010000012">
    <property type="protein sequence ID" value="MBB6037454.1"/>
    <property type="molecule type" value="Genomic_DNA"/>
</dbReference>
<reference evidence="4 5" key="1">
    <citation type="submission" date="2020-08" db="EMBL/GenBank/DDBJ databases">
        <title>Genomic Encyclopedia of Type Strains, Phase IV (KMG-IV): sequencing the most valuable type-strain genomes for metagenomic binning, comparative biology and taxonomic classification.</title>
        <authorList>
            <person name="Goeker M."/>
        </authorList>
    </citation>
    <scope>NUCLEOTIDE SEQUENCE [LARGE SCALE GENOMIC DNA]</scope>
    <source>
        <strain evidence="4 5">YIM 65646</strain>
    </source>
</reference>
<feature type="region of interest" description="Disordered" evidence="1">
    <location>
        <begin position="1"/>
        <end position="20"/>
    </location>
</feature>
<organism evidence="4 5">
    <name type="scientific">Phytomonospora endophytica</name>
    <dbReference type="NCBI Taxonomy" id="714109"/>
    <lineage>
        <taxon>Bacteria</taxon>
        <taxon>Bacillati</taxon>
        <taxon>Actinomycetota</taxon>
        <taxon>Actinomycetes</taxon>
        <taxon>Micromonosporales</taxon>
        <taxon>Micromonosporaceae</taxon>
        <taxon>Phytomonospora</taxon>
    </lineage>
</organism>
<protein>
    <submittedName>
        <fullName evidence="4">Outer membrane protein assembly factor BamB</fullName>
    </submittedName>
</protein>
<dbReference type="RefSeq" id="WP_184790270.1">
    <property type="nucleotide sequence ID" value="NZ_BONT01000093.1"/>
</dbReference>
<keyword evidence="5" id="KW-1185">Reference proteome</keyword>
<dbReference type="Gene3D" id="2.140.10.10">
    <property type="entry name" value="Quinoprotein alcohol dehydrogenase-like superfamily"/>
    <property type="match status" value="1"/>
</dbReference>
<dbReference type="AlphaFoldDB" id="A0A841FNN5"/>
<feature type="transmembrane region" description="Helical" evidence="2">
    <location>
        <begin position="126"/>
        <end position="149"/>
    </location>
</feature>
<evidence type="ECO:0000256" key="2">
    <source>
        <dbReference type="SAM" id="Phobius"/>
    </source>
</evidence>
<keyword evidence="2" id="KW-0812">Transmembrane</keyword>
<dbReference type="InterPro" id="IPR011047">
    <property type="entry name" value="Quinoprotein_ADH-like_sf"/>
</dbReference>
<comment type="caution">
    <text evidence="4">The sequence shown here is derived from an EMBL/GenBank/DDBJ whole genome shotgun (WGS) entry which is preliminary data.</text>
</comment>
<feature type="transmembrane region" description="Helical" evidence="2">
    <location>
        <begin position="30"/>
        <end position="51"/>
    </location>
</feature>
<dbReference type="SUPFAM" id="SSF50998">
    <property type="entry name" value="Quinoprotein alcohol dehydrogenase-like"/>
    <property type="match status" value="2"/>
</dbReference>
<sequence length="605" mass="62171">METSKLDSTPPATAPGGGTVDWSRSLTRTIAVLTGITALLAGAVVLGFAVFGEPGGDDSSATWLAVSLVVEYLLIGVAVSVTVANPGKPALISAAVLAGVSLIAVVVTIATMPGTGHGDWISHRQALGALSFALTALGGGLLVLAEWVIREGVGAAPPRGLIVRSGVLGVVFVIVLAAAGTAAAHDLVEAANTDESTAAPEKGLTAAVTPATFEHMNPPYPGGGDAIGTPYGLLVTAPETLAVTAYDADSGTERWHHVRHNRTFTQRSVTSADERLIALVGDRRDSPAGTSVVILDTVSGEQFADRRVSTSDGTVLAVTSQLVLFQPAERLGTVIAYGYSGRELWSYDAPERCVVGVAREAGTRMVTAMDCAADDISADHPRVVALDEQNGAAAWSWTGPVIGGIAPGSLVVSGDKVVVDVRRDVSSSEGLFAARLFRHDLNALNAADGSTVWRREKLELGSTYAVSCAGTLQIGDGLAVLGECHHATMGGQATFDIATYDLADGKTVWKAGAPLGFTPGDGSDPAGWFVTFPDGRVAMVTDASNDVTAPACGLYLAAAGKVKRIQASKPATGGIEEPTWCRKASLHATPGALSVSYPGQVFSIR</sequence>
<dbReference type="Proteomes" id="UP000548476">
    <property type="component" value="Unassembled WGS sequence"/>
</dbReference>
<dbReference type="InterPro" id="IPR002372">
    <property type="entry name" value="PQQ_rpt_dom"/>
</dbReference>
<feature type="transmembrane region" description="Helical" evidence="2">
    <location>
        <begin position="91"/>
        <end position="114"/>
    </location>
</feature>
<dbReference type="PANTHER" id="PTHR34512">
    <property type="entry name" value="CELL SURFACE PROTEIN"/>
    <property type="match status" value="1"/>
</dbReference>
<evidence type="ECO:0000256" key="1">
    <source>
        <dbReference type="SAM" id="MobiDB-lite"/>
    </source>
</evidence>